<dbReference type="Proteomes" id="UP000714275">
    <property type="component" value="Unassembled WGS sequence"/>
</dbReference>
<name>A0A9P7CXG3_9AGAM</name>
<feature type="compositionally biased region" description="Basic and acidic residues" evidence="1">
    <location>
        <begin position="286"/>
        <end position="299"/>
    </location>
</feature>
<gene>
    <name evidence="2" type="ORF">EV702DRAFT_1203550</name>
</gene>
<dbReference type="EMBL" id="JABBWD010000083">
    <property type="protein sequence ID" value="KAG1767893.1"/>
    <property type="molecule type" value="Genomic_DNA"/>
</dbReference>
<feature type="region of interest" description="Disordered" evidence="1">
    <location>
        <begin position="636"/>
        <end position="717"/>
    </location>
</feature>
<evidence type="ECO:0000313" key="2">
    <source>
        <dbReference type="EMBL" id="KAG1767893.1"/>
    </source>
</evidence>
<feature type="compositionally biased region" description="Acidic residues" evidence="1">
    <location>
        <begin position="648"/>
        <end position="693"/>
    </location>
</feature>
<evidence type="ECO:0000313" key="3">
    <source>
        <dbReference type="Proteomes" id="UP000714275"/>
    </source>
</evidence>
<dbReference type="OrthoDB" id="2687259at2759"/>
<evidence type="ECO:0000256" key="1">
    <source>
        <dbReference type="SAM" id="MobiDB-lite"/>
    </source>
</evidence>
<accession>A0A9P7CXG3</accession>
<feature type="compositionally biased region" description="Polar residues" evidence="1">
    <location>
        <begin position="214"/>
        <end position="230"/>
    </location>
</feature>
<dbReference type="AlphaFoldDB" id="A0A9P7CXG3"/>
<proteinExistence type="predicted"/>
<comment type="caution">
    <text evidence="2">The sequence shown here is derived from an EMBL/GenBank/DDBJ whole genome shotgun (WGS) entry which is preliminary data.</text>
</comment>
<keyword evidence="3" id="KW-1185">Reference proteome</keyword>
<reference evidence="2" key="1">
    <citation type="journal article" date="2020" name="New Phytol.">
        <title>Comparative genomics reveals dynamic genome evolution in host specialist ectomycorrhizal fungi.</title>
        <authorList>
            <person name="Lofgren L.A."/>
            <person name="Nguyen N.H."/>
            <person name="Vilgalys R."/>
            <person name="Ruytinx J."/>
            <person name="Liao H.L."/>
            <person name="Branco S."/>
            <person name="Kuo A."/>
            <person name="LaButti K."/>
            <person name="Lipzen A."/>
            <person name="Andreopoulos W."/>
            <person name="Pangilinan J."/>
            <person name="Riley R."/>
            <person name="Hundley H."/>
            <person name="Na H."/>
            <person name="Barry K."/>
            <person name="Grigoriev I.V."/>
            <person name="Stajich J.E."/>
            <person name="Kennedy P.G."/>
        </authorList>
    </citation>
    <scope>NUCLEOTIDE SEQUENCE</scope>
    <source>
        <strain evidence="2">DOB743</strain>
    </source>
</reference>
<sequence>MVRDWLYKKGVNITSKRVKDNLGPRSLIPTLSAFSTWLRCFGFNFYELFVPDLLHEFELGVWKAVFTHILRILYAHGEEGIIKLNRRFRQVPTFGRGTIRRFSNNASGMKRLAGRDFEDLLQCAIPVFEGLLPSPFNEPLLDLLFELATWHGLAKLRMHTDMTLNFLDSSTTRLGQFLRSFMKATAKEYVTKDLPSEEAARGRCKANKVAKGTRGSTDQGHQRSGQQTSGPKVRHFNFETYKLHALGDYVAAIRKFGTSDNYSTQPGESKQQHHERILFKMAEGSPYEKKGKGKQDAGKQKKVLQLSSPDAPALRFEDSEPLPYSDPHSHYHISTSTRYHVNIYKWLRQHESDPALNNFLPRLKDHLLSRLHGLEYDGDEREFTSAERSTVILVREKIFRHKVLQVNYTTYDLRRDQDSLNPRTNADIMLLAHEDDGDGHPYWYARIIGVFHALVIHTGEHSKSSEPQQMDFLWVRWFGRDPGTEQHPYTAGWEVKRLEHVGFIPSDDPGAFGFLDPQQVIRGIHLIPAFDYGHTDALLPPSIARPTHDNNEDWTFFYINMFVDRDMMMHFRGGGVGHKSTRQATDWFLSDCDKLDKGGETNAEEEFNDGMDNMEIQDAEFDLDEGELCDAEMEDTEIEGAEQPGLDSDGEADEDEISEYGYDGIEEIEEGDEDEDKEESDNDGAEDREEGQVIDDAGLGAEDGEDDDDNNNGYAEL</sequence>
<feature type="region of interest" description="Disordered" evidence="1">
    <location>
        <begin position="196"/>
        <end position="233"/>
    </location>
</feature>
<protein>
    <submittedName>
        <fullName evidence="2">Uncharacterized protein</fullName>
    </submittedName>
</protein>
<organism evidence="2 3">
    <name type="scientific">Suillus placidus</name>
    <dbReference type="NCBI Taxonomy" id="48579"/>
    <lineage>
        <taxon>Eukaryota</taxon>
        <taxon>Fungi</taxon>
        <taxon>Dikarya</taxon>
        <taxon>Basidiomycota</taxon>
        <taxon>Agaricomycotina</taxon>
        <taxon>Agaricomycetes</taxon>
        <taxon>Agaricomycetidae</taxon>
        <taxon>Boletales</taxon>
        <taxon>Suillineae</taxon>
        <taxon>Suillaceae</taxon>
        <taxon>Suillus</taxon>
    </lineage>
</organism>
<feature type="region of interest" description="Disordered" evidence="1">
    <location>
        <begin position="282"/>
        <end position="320"/>
    </location>
</feature>